<evidence type="ECO:0000313" key="2">
    <source>
        <dbReference type="Proteomes" id="UP000527355"/>
    </source>
</evidence>
<organism evidence="1 2">
    <name type="scientific">Myotis myotis</name>
    <name type="common">Greater mouse-eared bat</name>
    <name type="synonym">Vespertilio myotis</name>
    <dbReference type="NCBI Taxonomy" id="51298"/>
    <lineage>
        <taxon>Eukaryota</taxon>
        <taxon>Metazoa</taxon>
        <taxon>Chordata</taxon>
        <taxon>Craniata</taxon>
        <taxon>Vertebrata</taxon>
        <taxon>Euteleostomi</taxon>
        <taxon>Mammalia</taxon>
        <taxon>Eutheria</taxon>
        <taxon>Laurasiatheria</taxon>
        <taxon>Chiroptera</taxon>
        <taxon>Yangochiroptera</taxon>
        <taxon>Vespertilionidae</taxon>
        <taxon>Myotis</taxon>
    </lineage>
</organism>
<comment type="caution">
    <text evidence="1">The sequence shown here is derived from an EMBL/GenBank/DDBJ whole genome shotgun (WGS) entry which is preliminary data.</text>
</comment>
<proteinExistence type="predicted"/>
<protein>
    <submittedName>
        <fullName evidence="1">Uncharacterized protein</fullName>
    </submittedName>
</protein>
<evidence type="ECO:0000313" key="1">
    <source>
        <dbReference type="EMBL" id="KAF6285930.1"/>
    </source>
</evidence>
<dbReference type="AlphaFoldDB" id="A0A7J7SBZ3"/>
<dbReference type="EMBL" id="JABWUV010000019">
    <property type="protein sequence ID" value="KAF6285930.1"/>
    <property type="molecule type" value="Genomic_DNA"/>
</dbReference>
<sequence>MYKYSLDLSFHCQFHPVTAVSCVNVQTAFLLWTFIFTSCDEGFGGDNFVAPFRSIGFCSLPRPLSLWLLEGCMEGSKVVSVLSREDSSPGAVHGAEFLGVPPGGEGRRGVGGGLGVAAADVERWSSRALPATIACGVIAALAIPGSPRGELGAVFQTH</sequence>
<keyword evidence="2" id="KW-1185">Reference proteome</keyword>
<dbReference type="PROSITE" id="PS51257">
    <property type="entry name" value="PROKAR_LIPOPROTEIN"/>
    <property type="match status" value="1"/>
</dbReference>
<dbReference type="Proteomes" id="UP000527355">
    <property type="component" value="Unassembled WGS sequence"/>
</dbReference>
<gene>
    <name evidence="1" type="ORF">mMyoMyo1_009489</name>
</gene>
<accession>A0A7J7SBZ3</accession>
<name>A0A7J7SBZ3_MYOMY</name>
<reference evidence="1 2" key="1">
    <citation type="journal article" date="2020" name="Nature">
        <title>Six reference-quality genomes reveal evolution of bat adaptations.</title>
        <authorList>
            <person name="Jebb D."/>
            <person name="Huang Z."/>
            <person name="Pippel M."/>
            <person name="Hughes G.M."/>
            <person name="Lavrichenko K."/>
            <person name="Devanna P."/>
            <person name="Winkler S."/>
            <person name="Jermiin L.S."/>
            <person name="Skirmuntt E.C."/>
            <person name="Katzourakis A."/>
            <person name="Burkitt-Gray L."/>
            <person name="Ray D.A."/>
            <person name="Sullivan K.A.M."/>
            <person name="Roscito J.G."/>
            <person name="Kirilenko B.M."/>
            <person name="Davalos L.M."/>
            <person name="Corthals A.P."/>
            <person name="Power M.L."/>
            <person name="Jones G."/>
            <person name="Ransome R.D."/>
            <person name="Dechmann D.K.N."/>
            <person name="Locatelli A.G."/>
            <person name="Puechmaille S.J."/>
            <person name="Fedrigo O."/>
            <person name="Jarvis E.D."/>
            <person name="Hiller M."/>
            <person name="Vernes S.C."/>
            <person name="Myers E.W."/>
            <person name="Teeling E.C."/>
        </authorList>
    </citation>
    <scope>NUCLEOTIDE SEQUENCE [LARGE SCALE GENOMIC DNA]</scope>
    <source>
        <strain evidence="1">MMyoMyo1</strain>
        <tissue evidence="1">Flight muscle</tissue>
    </source>
</reference>